<evidence type="ECO:0000256" key="6">
    <source>
        <dbReference type="HAMAP-Rule" id="MF_00361"/>
    </source>
</evidence>
<feature type="binding site" evidence="6">
    <location>
        <begin position="181"/>
        <end position="186"/>
    </location>
    <ligand>
        <name>NAD(+)</name>
        <dbReference type="ChEBI" id="CHEBI:57540"/>
    </ligand>
</feature>
<dbReference type="HOGENOM" id="CLU_008831_0_1_9"/>
<keyword evidence="6" id="KW-0067">ATP-binding</keyword>
<evidence type="ECO:0000313" key="8">
    <source>
        <dbReference type="Proteomes" id="UP000002620"/>
    </source>
</evidence>
<sequence length="288" mass="30905">MKRIALIFNPSFGEKALKVVKELLAYLEARGKEVLLLADQACFLGRPGVGQPEIQKAELLLSLGGDGTLLSTVPLAGPLGLPVLGINLGRLGFLTELDVANMYAGLEAVLAGKFAVEERALLEGRVIRGGKVVKQVLCLNECVIGRGALSRPCRLEVRVDGQCAFRFTGDGIIIATPTGSTAYSFSAGGPIIDPQVAALVLTPICPHAFVLRPFVVPDSSLVEVLLLTSVAGMCLTADGHEGMPLLAEDRVVVNRYARPFRLIRLFHRSFYCLVRDKLISQGLEECLP</sequence>
<dbReference type="GO" id="GO:0005524">
    <property type="term" value="F:ATP binding"/>
    <property type="evidence" value="ECO:0007669"/>
    <property type="project" value="UniProtKB-KW"/>
</dbReference>
<comment type="cofactor">
    <cofactor evidence="6">
        <name>a divalent metal cation</name>
        <dbReference type="ChEBI" id="CHEBI:60240"/>
    </cofactor>
</comment>
<keyword evidence="6" id="KW-0547">Nucleotide-binding</keyword>
<dbReference type="STRING" id="429009.Adeg_1396"/>
<dbReference type="AlphaFoldDB" id="C9R869"/>
<dbReference type="RefSeq" id="WP_015739375.1">
    <property type="nucleotide sequence ID" value="NC_013385.1"/>
</dbReference>
<dbReference type="Pfam" id="PF20143">
    <property type="entry name" value="NAD_kinase_C"/>
    <property type="match status" value="1"/>
</dbReference>
<proteinExistence type="inferred from homology"/>
<organism evidence="7 8">
    <name type="scientific">Ammonifex degensii (strain DSM 10501 / KC4)</name>
    <dbReference type="NCBI Taxonomy" id="429009"/>
    <lineage>
        <taxon>Bacteria</taxon>
        <taxon>Bacillati</taxon>
        <taxon>Bacillota</taxon>
        <taxon>Clostridia</taxon>
        <taxon>Thermoanaerobacterales</taxon>
        <taxon>Thermoanaerobacteraceae</taxon>
        <taxon>Ammonifex</taxon>
    </lineage>
</organism>
<dbReference type="EC" id="2.7.1.23" evidence="6"/>
<comment type="caution">
    <text evidence="6">Lacks conserved residue(s) required for the propagation of feature annotation.</text>
</comment>
<keyword evidence="4 6" id="KW-0520">NAD</keyword>
<evidence type="ECO:0000256" key="3">
    <source>
        <dbReference type="ARBA" id="ARBA00022857"/>
    </source>
</evidence>
<dbReference type="InterPro" id="IPR017438">
    <property type="entry name" value="ATP-NAD_kinase_N"/>
</dbReference>
<gene>
    <name evidence="6" type="primary">nadK</name>
    <name evidence="7" type="ordered locus">Adeg_1396</name>
</gene>
<dbReference type="HAMAP" id="MF_00361">
    <property type="entry name" value="NAD_kinase"/>
    <property type="match status" value="1"/>
</dbReference>
<evidence type="ECO:0000256" key="5">
    <source>
        <dbReference type="ARBA" id="ARBA00047925"/>
    </source>
</evidence>
<keyword evidence="1 6" id="KW-0808">Transferase</keyword>
<keyword evidence="3 6" id="KW-0521">NADP</keyword>
<feature type="binding site" evidence="6">
    <location>
        <position position="151"/>
    </location>
    <ligand>
        <name>NAD(+)</name>
        <dbReference type="ChEBI" id="CHEBI:57540"/>
    </ligand>
</feature>
<dbReference type="EMBL" id="CP001785">
    <property type="protein sequence ID" value="ACX52498.1"/>
    <property type="molecule type" value="Genomic_DNA"/>
</dbReference>
<comment type="similarity">
    <text evidence="6">Belongs to the NAD kinase family.</text>
</comment>
<dbReference type="OrthoDB" id="9774737at2"/>
<keyword evidence="6" id="KW-0963">Cytoplasm</keyword>
<keyword evidence="8" id="KW-1185">Reference proteome</keyword>
<dbReference type="GO" id="GO:0051287">
    <property type="term" value="F:NAD binding"/>
    <property type="evidence" value="ECO:0007669"/>
    <property type="project" value="UniProtKB-ARBA"/>
</dbReference>
<dbReference type="GO" id="GO:0005737">
    <property type="term" value="C:cytoplasm"/>
    <property type="evidence" value="ECO:0007669"/>
    <property type="project" value="UniProtKB-SubCell"/>
</dbReference>
<dbReference type="GO" id="GO:0003951">
    <property type="term" value="F:NAD+ kinase activity"/>
    <property type="evidence" value="ECO:0007669"/>
    <property type="project" value="UniProtKB-UniRule"/>
</dbReference>
<dbReference type="Proteomes" id="UP000002620">
    <property type="component" value="Chromosome"/>
</dbReference>
<keyword evidence="2 6" id="KW-0418">Kinase</keyword>
<dbReference type="PANTHER" id="PTHR20275">
    <property type="entry name" value="NAD KINASE"/>
    <property type="match status" value="1"/>
</dbReference>
<feature type="active site" description="Proton acceptor" evidence="6">
    <location>
        <position position="66"/>
    </location>
</feature>
<dbReference type="Gene3D" id="3.40.50.10330">
    <property type="entry name" value="Probable inorganic polyphosphate/atp-NAD kinase, domain 1"/>
    <property type="match status" value="1"/>
</dbReference>
<reference evidence="7 8" key="1">
    <citation type="submission" date="2009-10" db="EMBL/GenBank/DDBJ databases">
        <title>Complete sequence of chromosome of Ammonifex degensii KC4.</title>
        <authorList>
            <consortium name="US DOE Joint Genome Institute"/>
            <person name="Kerfeld C."/>
            <person name="Goodner B."/>
            <person name="Huber H."/>
            <person name="Stetter K."/>
            <person name="Lucas S."/>
            <person name="Copeland A."/>
            <person name="Lapidus A."/>
            <person name="Glavina del Rio T."/>
            <person name="Dalin E."/>
            <person name="Tice H."/>
            <person name="Bruce D."/>
            <person name="Goodwin L."/>
            <person name="Pitluck S."/>
            <person name="Saunders E."/>
            <person name="Brettin T."/>
            <person name="Detter J.C."/>
            <person name="Han C."/>
            <person name="Larimer F."/>
            <person name="Land M."/>
            <person name="Hauser L."/>
            <person name="Kyrpides N."/>
            <person name="Ovchinnikova G."/>
            <person name="Richardson P."/>
        </authorList>
    </citation>
    <scope>NUCLEOTIDE SEQUENCE [LARGE SCALE GENOMIC DNA]</scope>
    <source>
        <strain evidence="8">DSM 10501 / KC4</strain>
    </source>
</reference>
<evidence type="ECO:0000256" key="2">
    <source>
        <dbReference type="ARBA" id="ARBA00022777"/>
    </source>
</evidence>
<accession>C9R869</accession>
<evidence type="ECO:0000256" key="1">
    <source>
        <dbReference type="ARBA" id="ARBA00022679"/>
    </source>
</evidence>
<feature type="binding site" evidence="6">
    <location>
        <position position="170"/>
    </location>
    <ligand>
        <name>NAD(+)</name>
        <dbReference type="ChEBI" id="CHEBI:57540"/>
    </ligand>
</feature>
<dbReference type="SUPFAM" id="SSF111331">
    <property type="entry name" value="NAD kinase/diacylglycerol kinase-like"/>
    <property type="match status" value="1"/>
</dbReference>
<feature type="binding site" evidence="6">
    <location>
        <begin position="66"/>
        <end position="67"/>
    </location>
    <ligand>
        <name>NAD(+)</name>
        <dbReference type="ChEBI" id="CHEBI:57540"/>
    </ligand>
</feature>
<dbReference type="KEGG" id="adg:Adeg_1396"/>
<dbReference type="GO" id="GO:0006741">
    <property type="term" value="P:NADP+ biosynthetic process"/>
    <property type="evidence" value="ECO:0007669"/>
    <property type="project" value="UniProtKB-UniRule"/>
</dbReference>
<dbReference type="eggNOG" id="COG0061">
    <property type="taxonomic scope" value="Bacteria"/>
</dbReference>
<feature type="binding site" evidence="6">
    <location>
        <begin position="140"/>
        <end position="141"/>
    </location>
    <ligand>
        <name>NAD(+)</name>
        <dbReference type="ChEBI" id="CHEBI:57540"/>
    </ligand>
</feature>
<comment type="subcellular location">
    <subcellularLocation>
        <location evidence="6">Cytoplasm</location>
    </subcellularLocation>
</comment>
<comment type="catalytic activity">
    <reaction evidence="5 6">
        <text>NAD(+) + ATP = ADP + NADP(+) + H(+)</text>
        <dbReference type="Rhea" id="RHEA:18629"/>
        <dbReference type="ChEBI" id="CHEBI:15378"/>
        <dbReference type="ChEBI" id="CHEBI:30616"/>
        <dbReference type="ChEBI" id="CHEBI:57540"/>
        <dbReference type="ChEBI" id="CHEBI:58349"/>
        <dbReference type="ChEBI" id="CHEBI:456216"/>
        <dbReference type="EC" id="2.7.1.23"/>
    </reaction>
</comment>
<dbReference type="PANTHER" id="PTHR20275:SF0">
    <property type="entry name" value="NAD KINASE"/>
    <property type="match status" value="1"/>
</dbReference>
<protein>
    <recommendedName>
        <fullName evidence="6">NAD kinase</fullName>
        <ecNumber evidence="6">2.7.1.23</ecNumber>
    </recommendedName>
    <alternativeName>
        <fullName evidence="6">ATP-dependent NAD kinase</fullName>
    </alternativeName>
</protein>
<dbReference type="InterPro" id="IPR016064">
    <property type="entry name" value="NAD/diacylglycerol_kinase_sf"/>
</dbReference>
<name>C9R869_AMMDK</name>
<dbReference type="InterPro" id="IPR017437">
    <property type="entry name" value="ATP-NAD_kinase_PpnK-typ_C"/>
</dbReference>
<comment type="function">
    <text evidence="6">Involved in the regulation of the intracellular balance of NAD and NADP, and is a key enzyme in the biosynthesis of NADP. Catalyzes specifically the phosphorylation on 2'-hydroxyl of the adenosine moiety of NAD to yield NADP.</text>
</comment>
<dbReference type="Gene3D" id="2.60.200.30">
    <property type="entry name" value="Probable inorganic polyphosphate/atp-NAD kinase, domain 2"/>
    <property type="match status" value="1"/>
</dbReference>
<dbReference type="GO" id="GO:0019674">
    <property type="term" value="P:NAD+ metabolic process"/>
    <property type="evidence" value="ECO:0007669"/>
    <property type="project" value="InterPro"/>
</dbReference>
<dbReference type="Pfam" id="PF01513">
    <property type="entry name" value="NAD_kinase"/>
    <property type="match status" value="1"/>
</dbReference>
<evidence type="ECO:0000256" key="4">
    <source>
        <dbReference type="ARBA" id="ARBA00023027"/>
    </source>
</evidence>
<evidence type="ECO:0000313" key="7">
    <source>
        <dbReference type="EMBL" id="ACX52498.1"/>
    </source>
</evidence>
<dbReference type="GO" id="GO:0046872">
    <property type="term" value="F:metal ion binding"/>
    <property type="evidence" value="ECO:0007669"/>
    <property type="project" value="UniProtKB-UniRule"/>
</dbReference>
<dbReference type="InterPro" id="IPR002504">
    <property type="entry name" value="NADK"/>
</dbReference>